<comment type="caution">
    <text evidence="2">The sequence shown here is derived from an EMBL/GenBank/DDBJ whole genome shotgun (WGS) entry which is preliminary data.</text>
</comment>
<proteinExistence type="predicted"/>
<feature type="region of interest" description="Disordered" evidence="1">
    <location>
        <begin position="296"/>
        <end position="393"/>
    </location>
</feature>
<feature type="compositionally biased region" description="Basic and acidic residues" evidence="1">
    <location>
        <begin position="358"/>
        <end position="393"/>
    </location>
</feature>
<dbReference type="Proteomes" id="UP001281761">
    <property type="component" value="Unassembled WGS sequence"/>
</dbReference>
<feature type="compositionally biased region" description="Polar residues" evidence="1">
    <location>
        <begin position="314"/>
        <end position="356"/>
    </location>
</feature>
<evidence type="ECO:0000313" key="2">
    <source>
        <dbReference type="EMBL" id="KAK2964912.1"/>
    </source>
</evidence>
<organism evidence="2 3">
    <name type="scientific">Blattamonas nauphoetae</name>
    <dbReference type="NCBI Taxonomy" id="2049346"/>
    <lineage>
        <taxon>Eukaryota</taxon>
        <taxon>Metamonada</taxon>
        <taxon>Preaxostyla</taxon>
        <taxon>Oxymonadida</taxon>
        <taxon>Blattamonas</taxon>
    </lineage>
</organism>
<gene>
    <name evidence="2" type="ORF">BLNAU_213</name>
</gene>
<reference evidence="2 3" key="1">
    <citation type="journal article" date="2022" name="bioRxiv">
        <title>Genomics of Preaxostyla Flagellates Illuminates Evolutionary Transitions and the Path Towards Mitochondrial Loss.</title>
        <authorList>
            <person name="Novak L.V.F."/>
            <person name="Treitli S.C."/>
            <person name="Pyrih J."/>
            <person name="Halakuc P."/>
            <person name="Pipaliya S.V."/>
            <person name="Vacek V."/>
            <person name="Brzon O."/>
            <person name="Soukal P."/>
            <person name="Eme L."/>
            <person name="Dacks J.B."/>
            <person name="Karnkowska A."/>
            <person name="Elias M."/>
            <person name="Hampl V."/>
        </authorList>
    </citation>
    <scope>NUCLEOTIDE SEQUENCE [LARGE SCALE GENOMIC DNA]</scope>
    <source>
        <strain evidence="2">NAU3</strain>
        <tissue evidence="2">Gut</tissue>
    </source>
</reference>
<evidence type="ECO:0000313" key="3">
    <source>
        <dbReference type="Proteomes" id="UP001281761"/>
    </source>
</evidence>
<keyword evidence="3" id="KW-1185">Reference proteome</keyword>
<evidence type="ECO:0000256" key="1">
    <source>
        <dbReference type="SAM" id="MobiDB-lite"/>
    </source>
</evidence>
<sequence length="393" mass="45018">MGNLPTPVIPDILQNTNNHFKNDISSPQIQQIYKQIQQGINEHRIAPFSPALILEYLPPDVVESILIDCPICCFHYEFVNHTECCQQVLCTECLFRVSLDCLHQNETTKCPFCTKVPLIVTFEPPPDFKTRLSSVSHRVKHHTRHPFLFIPHSPDDRPPPGFELTLPIIHRQAFIRKYPQHHWRNPRDAPLSQDLQDYLVTSGRTEAELRKLWEDLGDMGEAEFLEMLQYEEVIRQTNFEEEIVPDFVGDFDHEQPFSDIADMPPSTDLNQENDNTVSHNTDIANNLDNEVLHSHESNTSTIEQPTTPEEGGNISKNSPPTISANNVIDGLNFTTNSPDIEQNSNKTSPTHDSAQNLRCHDEILGENHIQDDHETNSKRDYQTETMKEEDSIT</sequence>
<protein>
    <recommendedName>
        <fullName evidence="4">RING-type domain-containing protein</fullName>
    </recommendedName>
</protein>
<evidence type="ECO:0008006" key="4">
    <source>
        <dbReference type="Google" id="ProtNLM"/>
    </source>
</evidence>
<name>A0ABQ9YMC9_9EUKA</name>
<dbReference type="EMBL" id="JARBJD010000001">
    <property type="protein sequence ID" value="KAK2964912.1"/>
    <property type="molecule type" value="Genomic_DNA"/>
</dbReference>
<feature type="compositionally biased region" description="Polar residues" evidence="1">
    <location>
        <begin position="297"/>
        <end position="307"/>
    </location>
</feature>
<accession>A0ABQ9YMC9</accession>